<evidence type="ECO:0000259" key="14">
    <source>
        <dbReference type="PROSITE" id="PS50112"/>
    </source>
</evidence>
<accession>A0AA96JBA6</accession>
<dbReference type="InterPro" id="IPR011006">
    <property type="entry name" value="CheY-like_superfamily"/>
</dbReference>
<keyword evidence="11" id="KW-0472">Membrane</keyword>
<dbReference type="SMART" id="SM00448">
    <property type="entry name" value="REC"/>
    <property type="match status" value="1"/>
</dbReference>
<organism evidence="15">
    <name type="scientific">Demequina capsici</name>
    <dbReference type="NCBI Taxonomy" id="3075620"/>
    <lineage>
        <taxon>Bacteria</taxon>
        <taxon>Bacillati</taxon>
        <taxon>Actinomycetota</taxon>
        <taxon>Actinomycetes</taxon>
        <taxon>Micrococcales</taxon>
        <taxon>Demequinaceae</taxon>
        <taxon>Demequina</taxon>
    </lineage>
</organism>
<dbReference type="Pfam" id="PF00072">
    <property type="entry name" value="Response_reg"/>
    <property type="match status" value="1"/>
</dbReference>
<dbReference type="InterPro" id="IPR013656">
    <property type="entry name" value="PAS_4"/>
</dbReference>
<dbReference type="InterPro" id="IPR013655">
    <property type="entry name" value="PAS_fold_3"/>
</dbReference>
<comment type="subcellular location">
    <subcellularLocation>
        <location evidence="2">Cell membrane</location>
    </subcellularLocation>
</comment>
<dbReference type="InterPro" id="IPR003594">
    <property type="entry name" value="HATPase_dom"/>
</dbReference>
<dbReference type="GO" id="GO:0005886">
    <property type="term" value="C:plasma membrane"/>
    <property type="evidence" value="ECO:0007669"/>
    <property type="project" value="UniProtKB-SubCell"/>
</dbReference>
<feature type="transmembrane region" description="Helical" evidence="11">
    <location>
        <begin position="95"/>
        <end position="111"/>
    </location>
</feature>
<evidence type="ECO:0000256" key="1">
    <source>
        <dbReference type="ARBA" id="ARBA00000085"/>
    </source>
</evidence>
<protein>
    <recommendedName>
        <fullName evidence="3">histidine kinase</fullName>
        <ecNumber evidence="3">2.7.13.3</ecNumber>
    </recommendedName>
</protein>
<dbReference type="NCBIfam" id="TIGR00229">
    <property type="entry name" value="sensory_box"/>
    <property type="match status" value="2"/>
</dbReference>
<evidence type="ECO:0000256" key="6">
    <source>
        <dbReference type="ARBA" id="ARBA00022741"/>
    </source>
</evidence>
<feature type="transmembrane region" description="Helical" evidence="11">
    <location>
        <begin position="12"/>
        <end position="28"/>
    </location>
</feature>
<evidence type="ECO:0000259" key="12">
    <source>
        <dbReference type="PROSITE" id="PS50109"/>
    </source>
</evidence>
<dbReference type="Pfam" id="PF02518">
    <property type="entry name" value="HATPase_c"/>
    <property type="match status" value="1"/>
</dbReference>
<dbReference type="InterPro" id="IPR036097">
    <property type="entry name" value="HisK_dim/P_sf"/>
</dbReference>
<dbReference type="PRINTS" id="PR00344">
    <property type="entry name" value="BCTRLSENSOR"/>
</dbReference>
<dbReference type="SUPFAM" id="SSF47384">
    <property type="entry name" value="Homodimeric domain of signal transducing histidine kinase"/>
    <property type="match status" value="1"/>
</dbReference>
<comment type="catalytic activity">
    <reaction evidence="1">
        <text>ATP + protein L-histidine = ADP + protein N-phospho-L-histidine.</text>
        <dbReference type="EC" id="2.7.13.3"/>
    </reaction>
</comment>
<keyword evidence="6" id="KW-0547">Nucleotide-binding</keyword>
<dbReference type="SMART" id="SM00388">
    <property type="entry name" value="HisKA"/>
    <property type="match status" value="1"/>
</dbReference>
<dbReference type="EMBL" id="CP134880">
    <property type="protein sequence ID" value="WNM28215.1"/>
    <property type="molecule type" value="Genomic_DNA"/>
</dbReference>
<keyword evidence="9" id="KW-0902">Two-component regulatory system</keyword>
<dbReference type="InterPro" id="IPR001789">
    <property type="entry name" value="Sig_transdc_resp-reg_receiver"/>
</dbReference>
<name>A0AA96JBA6_9MICO</name>
<dbReference type="InterPro" id="IPR005467">
    <property type="entry name" value="His_kinase_dom"/>
</dbReference>
<evidence type="ECO:0000256" key="9">
    <source>
        <dbReference type="ARBA" id="ARBA00023012"/>
    </source>
</evidence>
<keyword evidence="11" id="KW-1133">Transmembrane helix</keyword>
<keyword evidence="11" id="KW-0812">Transmembrane</keyword>
<feature type="domain" description="PAS" evidence="14">
    <location>
        <begin position="141"/>
        <end position="209"/>
    </location>
</feature>
<dbReference type="InterPro" id="IPR035965">
    <property type="entry name" value="PAS-like_dom_sf"/>
</dbReference>
<feature type="domain" description="Histidine kinase" evidence="12">
    <location>
        <begin position="398"/>
        <end position="620"/>
    </location>
</feature>
<proteinExistence type="predicted"/>
<reference evidence="15" key="1">
    <citation type="submission" date="2023-09" db="EMBL/GenBank/DDBJ databases">
        <title>Demequina sp. a novel bacteria isolated from Capsicum annuum.</title>
        <authorList>
            <person name="Humaira Z."/>
            <person name="Lee J."/>
            <person name="Cho D."/>
        </authorList>
    </citation>
    <scope>NUCLEOTIDE SEQUENCE</scope>
    <source>
        <strain evidence="15">PMTSA13</strain>
    </source>
</reference>
<dbReference type="KEGG" id="dcp:RN607_04215"/>
<evidence type="ECO:0000256" key="2">
    <source>
        <dbReference type="ARBA" id="ARBA00004236"/>
    </source>
</evidence>
<dbReference type="AlphaFoldDB" id="A0AA96JBA6"/>
<dbReference type="PROSITE" id="PS50110">
    <property type="entry name" value="RESPONSE_REGULATORY"/>
    <property type="match status" value="1"/>
</dbReference>
<dbReference type="GO" id="GO:0000155">
    <property type="term" value="F:phosphorelay sensor kinase activity"/>
    <property type="evidence" value="ECO:0007669"/>
    <property type="project" value="InterPro"/>
</dbReference>
<dbReference type="Gene3D" id="1.10.287.130">
    <property type="match status" value="1"/>
</dbReference>
<dbReference type="InterPro" id="IPR000014">
    <property type="entry name" value="PAS"/>
</dbReference>
<evidence type="ECO:0000256" key="10">
    <source>
        <dbReference type="PROSITE-ProRule" id="PRU00169"/>
    </source>
</evidence>
<dbReference type="PANTHER" id="PTHR43065:SF46">
    <property type="entry name" value="C4-DICARBOXYLATE TRANSPORT SENSOR PROTEIN DCTB"/>
    <property type="match status" value="1"/>
</dbReference>
<dbReference type="InterPro" id="IPR004358">
    <property type="entry name" value="Sig_transdc_His_kin-like_C"/>
</dbReference>
<dbReference type="SMART" id="SM00091">
    <property type="entry name" value="PAS"/>
    <property type="match status" value="2"/>
</dbReference>
<dbReference type="Gene3D" id="3.40.50.2300">
    <property type="match status" value="1"/>
</dbReference>
<dbReference type="SMART" id="SM00387">
    <property type="entry name" value="HATPase_c"/>
    <property type="match status" value="1"/>
</dbReference>
<dbReference type="CDD" id="cd00130">
    <property type="entry name" value="PAS"/>
    <property type="match status" value="2"/>
</dbReference>
<dbReference type="GO" id="GO:0005524">
    <property type="term" value="F:ATP binding"/>
    <property type="evidence" value="ECO:0007669"/>
    <property type="project" value="UniProtKB-KW"/>
</dbReference>
<feature type="domain" description="Response regulatory" evidence="13">
    <location>
        <begin position="640"/>
        <end position="756"/>
    </location>
</feature>
<keyword evidence="8 15" id="KW-0067">ATP-binding</keyword>
<keyword evidence="7" id="KW-0418">Kinase</keyword>
<evidence type="ECO:0000256" key="11">
    <source>
        <dbReference type="SAM" id="Phobius"/>
    </source>
</evidence>
<dbReference type="SUPFAM" id="SSF52172">
    <property type="entry name" value="CheY-like"/>
    <property type="match status" value="1"/>
</dbReference>
<evidence type="ECO:0000256" key="4">
    <source>
        <dbReference type="ARBA" id="ARBA00022553"/>
    </source>
</evidence>
<dbReference type="InterPro" id="IPR003661">
    <property type="entry name" value="HisK_dim/P_dom"/>
</dbReference>
<evidence type="ECO:0000256" key="3">
    <source>
        <dbReference type="ARBA" id="ARBA00012438"/>
    </source>
</evidence>
<evidence type="ECO:0000256" key="5">
    <source>
        <dbReference type="ARBA" id="ARBA00022679"/>
    </source>
</evidence>
<sequence>MPEHRPLGRHTWIDVTLVAVGVLAVFAVDLVSDIPVGVSAGYAMFILIGMLVERVALILWTGAASLVLLATASLADPHSATFTLTGGNFVFNRSAQALGIVLVVILAVVGVRRREALARRASTLSSSVHELEYTTQELRDEQARLVALAESMPVPVWLSDASSTINYISEGMRTYLGTAPRDRAEWLAVVHPHDRSNLVDVLDQALPAGQSYEIEARLRRHDGAYRAHLIRTTPLAQAVPASMGTQHQWWSTATDIEELRQSQRDAAQLAREHLDTLESIDDGVITYTSDLHFAYVNPAAARMFGTGPAELVGRHVWEVYPHVRTSEVGDAFDSVRRTGQPVHLTQHATTIDKWFELTISSAPAGFTTYLKDVTEIREMSQRLERANRLESVGSLTGGIAHDFNNLLTVIIGGAEALAEEDLTEPAEQMRAMIAEAADRGSNLIRALLAFARRQTLHPEPTDIADALAALRPLLDRTLGGAVTVRLDIAEDLPPVMVDRGKLDNAMLNLAINARDAMVDGGVVRVTAARVAHGGERHICDVDLPAGDYVRVSVTDTGIGIGPEALPRLFEPFYTTKPTGGGSGLGLAMAWGFASQSGGTLTVDSEPGRGSEFALYLPVAGAEPRTVVPPVDAVPATGSGTVLLVEDDELVRGYTATRLASLGYDVLEAADGRRALEILDTTDDVALLLTDMVMPGGMSGQELAHEARARRPRLPVLCVSGYTDNVLAADGRIDPDAELLTKPYTVHQLAERVARLVSQEGSVE</sequence>
<keyword evidence="5" id="KW-0808">Transferase</keyword>
<dbReference type="PROSITE" id="PS50112">
    <property type="entry name" value="PAS"/>
    <property type="match status" value="2"/>
</dbReference>
<feature type="domain" description="PAS" evidence="14">
    <location>
        <begin position="277"/>
        <end position="320"/>
    </location>
</feature>
<feature type="modified residue" description="4-aspartylphosphate" evidence="10">
    <location>
        <position position="690"/>
    </location>
</feature>
<dbReference type="Pfam" id="PF00512">
    <property type="entry name" value="HisKA"/>
    <property type="match status" value="1"/>
</dbReference>
<dbReference type="EC" id="2.7.13.3" evidence="3"/>
<dbReference type="Pfam" id="PF08447">
    <property type="entry name" value="PAS_3"/>
    <property type="match status" value="1"/>
</dbReference>
<dbReference type="SUPFAM" id="SSF55785">
    <property type="entry name" value="PYP-like sensor domain (PAS domain)"/>
    <property type="match status" value="2"/>
</dbReference>
<evidence type="ECO:0000256" key="8">
    <source>
        <dbReference type="ARBA" id="ARBA00022840"/>
    </source>
</evidence>
<gene>
    <name evidence="15" type="ORF">RN607_04215</name>
</gene>
<dbReference type="Gene3D" id="3.30.565.10">
    <property type="entry name" value="Histidine kinase-like ATPase, C-terminal domain"/>
    <property type="match status" value="1"/>
</dbReference>
<keyword evidence="4 10" id="KW-0597">Phosphoprotein</keyword>
<dbReference type="PROSITE" id="PS50109">
    <property type="entry name" value="HIS_KIN"/>
    <property type="match status" value="1"/>
</dbReference>
<evidence type="ECO:0000259" key="13">
    <source>
        <dbReference type="PROSITE" id="PS50110"/>
    </source>
</evidence>
<evidence type="ECO:0000256" key="7">
    <source>
        <dbReference type="ARBA" id="ARBA00022777"/>
    </source>
</evidence>
<dbReference type="SUPFAM" id="SSF55874">
    <property type="entry name" value="ATPase domain of HSP90 chaperone/DNA topoisomerase II/histidine kinase"/>
    <property type="match status" value="1"/>
</dbReference>
<dbReference type="InterPro" id="IPR036890">
    <property type="entry name" value="HATPase_C_sf"/>
</dbReference>
<dbReference type="PANTHER" id="PTHR43065">
    <property type="entry name" value="SENSOR HISTIDINE KINASE"/>
    <property type="match status" value="1"/>
</dbReference>
<dbReference type="Proteomes" id="UP001303408">
    <property type="component" value="Chromosome"/>
</dbReference>
<dbReference type="Gene3D" id="3.30.450.20">
    <property type="entry name" value="PAS domain"/>
    <property type="match status" value="2"/>
</dbReference>
<feature type="transmembrane region" description="Helical" evidence="11">
    <location>
        <begin position="57"/>
        <end position="75"/>
    </location>
</feature>
<dbReference type="CDD" id="cd00082">
    <property type="entry name" value="HisKA"/>
    <property type="match status" value="1"/>
</dbReference>
<evidence type="ECO:0000313" key="15">
    <source>
        <dbReference type="EMBL" id="WNM28215.1"/>
    </source>
</evidence>
<dbReference type="Pfam" id="PF08448">
    <property type="entry name" value="PAS_4"/>
    <property type="match status" value="1"/>
</dbReference>
<dbReference type="RefSeq" id="WP_313544559.1">
    <property type="nucleotide sequence ID" value="NZ_CP134880.1"/>
</dbReference>